<gene>
    <name evidence="6" type="ORF">RRG08_044030</name>
</gene>
<evidence type="ECO:0000256" key="1">
    <source>
        <dbReference type="ARBA" id="ARBA00004141"/>
    </source>
</evidence>
<comment type="caution">
    <text evidence="6">The sequence shown here is derived from an EMBL/GenBank/DDBJ whole genome shotgun (WGS) entry which is preliminary data.</text>
</comment>
<accession>A0AAE0Y2W9</accession>
<evidence type="ECO:0000313" key="7">
    <source>
        <dbReference type="Proteomes" id="UP001283361"/>
    </source>
</evidence>
<keyword evidence="3 5" id="KW-1133">Transmembrane helix</keyword>
<evidence type="ECO:0000256" key="3">
    <source>
        <dbReference type="ARBA" id="ARBA00022989"/>
    </source>
</evidence>
<name>A0AAE0Y2W9_9GAST</name>
<sequence>MSSGSEGMQKMLPEAHPRKKHPLHPLCARTAFSCNKLFLFIYALIFLFVGIVLMAIGTLVELHRSRIEPINNRLAVPTALVIFVGLAIAVNALVGMIGTVMEKPCLLKVFLVVTVLCFLLQVTIGIIAFIFREERNGDAGAVALQSSETRRMKRSSEVRGSACWSEQVNSQSCLTLYRTVRSCFNCSTPVDSGTGKACREMLQILVLLCEDGRQKEKKYDVTSP</sequence>
<dbReference type="Proteomes" id="UP001283361">
    <property type="component" value="Unassembled WGS sequence"/>
</dbReference>
<dbReference type="PANTHER" id="PTHR19282">
    <property type="entry name" value="TETRASPANIN"/>
    <property type="match status" value="1"/>
</dbReference>
<evidence type="ECO:0000256" key="4">
    <source>
        <dbReference type="ARBA" id="ARBA00023136"/>
    </source>
</evidence>
<evidence type="ECO:0008006" key="8">
    <source>
        <dbReference type="Google" id="ProtNLM"/>
    </source>
</evidence>
<proteinExistence type="predicted"/>
<keyword evidence="7" id="KW-1185">Reference proteome</keyword>
<feature type="transmembrane region" description="Helical" evidence="5">
    <location>
        <begin position="74"/>
        <end position="97"/>
    </location>
</feature>
<dbReference type="Pfam" id="PF00335">
    <property type="entry name" value="Tetraspanin"/>
    <property type="match status" value="1"/>
</dbReference>
<protein>
    <recommendedName>
        <fullName evidence="8">Tetraspanin</fullName>
    </recommendedName>
</protein>
<keyword evidence="4 5" id="KW-0472">Membrane</keyword>
<dbReference type="GO" id="GO:0016020">
    <property type="term" value="C:membrane"/>
    <property type="evidence" value="ECO:0007669"/>
    <property type="project" value="UniProtKB-SubCell"/>
</dbReference>
<dbReference type="EMBL" id="JAWDGP010007140">
    <property type="protein sequence ID" value="KAK3729515.1"/>
    <property type="molecule type" value="Genomic_DNA"/>
</dbReference>
<feature type="transmembrane region" description="Helical" evidence="5">
    <location>
        <begin position="39"/>
        <end position="62"/>
    </location>
</feature>
<evidence type="ECO:0000256" key="2">
    <source>
        <dbReference type="ARBA" id="ARBA00022692"/>
    </source>
</evidence>
<dbReference type="AlphaFoldDB" id="A0AAE0Y2W9"/>
<comment type="subcellular location">
    <subcellularLocation>
        <location evidence="1">Membrane</location>
        <topology evidence="1">Multi-pass membrane protein</topology>
    </subcellularLocation>
</comment>
<dbReference type="PRINTS" id="PR00259">
    <property type="entry name" value="TMFOUR"/>
</dbReference>
<dbReference type="PANTHER" id="PTHR19282:SF452">
    <property type="entry name" value="LD03691P"/>
    <property type="match status" value="1"/>
</dbReference>
<dbReference type="InterPro" id="IPR018499">
    <property type="entry name" value="Tetraspanin/Peripherin"/>
</dbReference>
<feature type="transmembrane region" description="Helical" evidence="5">
    <location>
        <begin position="109"/>
        <end position="131"/>
    </location>
</feature>
<organism evidence="6 7">
    <name type="scientific">Elysia crispata</name>
    <name type="common">lettuce slug</name>
    <dbReference type="NCBI Taxonomy" id="231223"/>
    <lineage>
        <taxon>Eukaryota</taxon>
        <taxon>Metazoa</taxon>
        <taxon>Spiralia</taxon>
        <taxon>Lophotrochozoa</taxon>
        <taxon>Mollusca</taxon>
        <taxon>Gastropoda</taxon>
        <taxon>Heterobranchia</taxon>
        <taxon>Euthyneura</taxon>
        <taxon>Panpulmonata</taxon>
        <taxon>Sacoglossa</taxon>
        <taxon>Placobranchoidea</taxon>
        <taxon>Plakobranchidae</taxon>
        <taxon>Elysia</taxon>
    </lineage>
</organism>
<keyword evidence="2 5" id="KW-0812">Transmembrane</keyword>
<evidence type="ECO:0000256" key="5">
    <source>
        <dbReference type="SAM" id="Phobius"/>
    </source>
</evidence>
<reference evidence="6" key="1">
    <citation type="journal article" date="2023" name="G3 (Bethesda)">
        <title>A reference genome for the long-term kleptoplast-retaining sea slug Elysia crispata morphotype clarki.</title>
        <authorList>
            <person name="Eastman K.E."/>
            <person name="Pendleton A.L."/>
            <person name="Shaikh M.A."/>
            <person name="Suttiyut T."/>
            <person name="Ogas R."/>
            <person name="Tomko P."/>
            <person name="Gavelis G."/>
            <person name="Widhalm J.R."/>
            <person name="Wisecaver J.H."/>
        </authorList>
    </citation>
    <scope>NUCLEOTIDE SEQUENCE</scope>
    <source>
        <strain evidence="6">ECLA1</strain>
    </source>
</reference>
<evidence type="ECO:0000313" key="6">
    <source>
        <dbReference type="EMBL" id="KAK3729515.1"/>
    </source>
</evidence>